<keyword evidence="3" id="KW-1185">Reference proteome</keyword>
<dbReference type="Proteomes" id="UP000473325">
    <property type="component" value="Unassembled WGS sequence"/>
</dbReference>
<dbReference type="EMBL" id="WUEK01000016">
    <property type="protein sequence ID" value="MXG91924.1"/>
    <property type="molecule type" value="Genomic_DNA"/>
</dbReference>
<dbReference type="RefSeq" id="WP_160879859.1">
    <property type="nucleotide sequence ID" value="NZ_WUEK01000016.1"/>
</dbReference>
<dbReference type="AlphaFoldDB" id="A0A6L7F417"/>
<evidence type="ECO:0000313" key="3">
    <source>
        <dbReference type="Proteomes" id="UP000473325"/>
    </source>
</evidence>
<evidence type="ECO:0000313" key="2">
    <source>
        <dbReference type="EMBL" id="MXG91924.1"/>
    </source>
</evidence>
<protein>
    <recommendedName>
        <fullName evidence="1">PD-(D/E)XK nuclease-like domain-containing protein</fullName>
    </recommendedName>
</protein>
<sequence length="330" mass="36162">MSKRGTDVMQLSWDDPRLGIATDSRRTARHRLQQSWYREQILHAKYGEYRVSGGTRPLSSLLHADDVADRPGLNFVSPAAGEYAGTRAEEVLAEGGHLDRSRLQRNMLSSLPMTFSVFGELRSQPGRGINAVKAFFDPEAVSVRLLECEWRPPVDVLGDASSFDAVIVTERADGSRHLIAVETKFTEPFNATIYNSETYRDVHESSGWFHPETVAELVGPSTNQLWRRTLLAAGCVRERVEGVSSASVVVLCLAADPGAAIALAGLSAALRQPERCRVVSFESLVAGLREGIDPGPAWADEFAVRYLDPPLIPAELPDVLEESEHPGRSA</sequence>
<proteinExistence type="predicted"/>
<comment type="caution">
    <text evidence="2">The sequence shown here is derived from an EMBL/GenBank/DDBJ whole genome shotgun (WGS) entry which is preliminary data.</text>
</comment>
<gene>
    <name evidence="2" type="ORF">GRQ65_20480</name>
</gene>
<feature type="domain" description="PD-(D/E)XK nuclease-like" evidence="1">
    <location>
        <begin position="22"/>
        <end position="308"/>
    </location>
</feature>
<accession>A0A6L7F417</accession>
<reference evidence="2 3" key="1">
    <citation type="submission" date="2019-12" db="EMBL/GenBank/DDBJ databases">
        <authorList>
            <person name="Kun Z."/>
        </authorList>
    </citation>
    <scope>NUCLEOTIDE SEQUENCE [LARGE SCALE GENOMIC DNA]</scope>
    <source>
        <strain evidence="2 3">YIM 123512</strain>
    </source>
</reference>
<dbReference type="InterPro" id="IPR048822">
    <property type="entry name" value="PDDEXK_13"/>
</dbReference>
<organism evidence="2 3">
    <name type="scientific">Nocardioides flavescens</name>
    <dbReference type="NCBI Taxonomy" id="2691959"/>
    <lineage>
        <taxon>Bacteria</taxon>
        <taxon>Bacillati</taxon>
        <taxon>Actinomycetota</taxon>
        <taxon>Actinomycetes</taxon>
        <taxon>Propionibacteriales</taxon>
        <taxon>Nocardioidaceae</taxon>
        <taxon>Nocardioides</taxon>
    </lineage>
</organism>
<evidence type="ECO:0000259" key="1">
    <source>
        <dbReference type="Pfam" id="PF20796"/>
    </source>
</evidence>
<name>A0A6L7F417_9ACTN</name>
<dbReference type="Pfam" id="PF20796">
    <property type="entry name" value="PDDEXK_13"/>
    <property type="match status" value="1"/>
</dbReference>